<protein>
    <recommendedName>
        <fullName evidence="1">Ribosomal RNA methyltransferase FtsJ domain-containing protein</fullName>
    </recommendedName>
</protein>
<dbReference type="SUPFAM" id="SSF53335">
    <property type="entry name" value="S-adenosyl-L-methionine-dependent methyltransferases"/>
    <property type="match status" value="1"/>
</dbReference>
<reference evidence="2" key="1">
    <citation type="submission" date="2021-01" db="EMBL/GenBank/DDBJ databases">
        <authorList>
            <person name="Kaushik A."/>
        </authorList>
    </citation>
    <scope>NUCLEOTIDE SEQUENCE</scope>
    <source>
        <strain evidence="2">AG4-R118</strain>
    </source>
</reference>
<dbReference type="Gene3D" id="3.40.50.150">
    <property type="entry name" value="Vaccinia Virus protein VP39"/>
    <property type="match status" value="1"/>
</dbReference>
<dbReference type="EMBL" id="CAJMWX010001207">
    <property type="protein sequence ID" value="CAE6474285.1"/>
    <property type="molecule type" value="Genomic_DNA"/>
</dbReference>
<evidence type="ECO:0000313" key="3">
    <source>
        <dbReference type="Proteomes" id="UP000663888"/>
    </source>
</evidence>
<dbReference type="InterPro" id="IPR002877">
    <property type="entry name" value="RNA_MeTrfase_FtsJ_dom"/>
</dbReference>
<feature type="domain" description="Ribosomal RNA methyltransferase FtsJ" evidence="1">
    <location>
        <begin position="83"/>
        <end position="252"/>
    </location>
</feature>
<dbReference type="InterPro" id="IPR029063">
    <property type="entry name" value="SAM-dependent_MTases_sf"/>
</dbReference>
<dbReference type="Pfam" id="PF01728">
    <property type="entry name" value="FtsJ"/>
    <property type="match status" value="1"/>
</dbReference>
<proteinExistence type="predicted"/>
<dbReference type="Proteomes" id="UP000663888">
    <property type="component" value="Unassembled WGS sequence"/>
</dbReference>
<sequence>MTALSPDSHIIGTADVDTGSKWLSDALMKRKDCRVLRGLNATRDMGWSSHEVDNHFREERFNTIYDKHEDTDTKWASVMHNSLEHMDHTNNHFVRTKRFLDLGCNPGGYCSYILRTCPYATGTGISLPVEDTGHGCAIPDALRPRISIREMDLTMIDLAPNMPKPGASHIIDRHTKALSIMALPFLPHEFDFVVCDAHHSRLHPGNQLRPWNWTRLLISQILLALCAVQGGGTIFLKLARVECTLVSRILIAFTRISGFTKSVKSKFLHVKRGTFYLLARDIGAHTHFYREFVMGLEKLWHIMTFGGPDGFGRDITWQEQDLITPWGEVVSPAGLNHIARLGKPMWEIQYRALLKFLKKQGVA</sequence>
<dbReference type="GO" id="GO:0032259">
    <property type="term" value="P:methylation"/>
    <property type="evidence" value="ECO:0007669"/>
    <property type="project" value="InterPro"/>
</dbReference>
<dbReference type="GO" id="GO:0008168">
    <property type="term" value="F:methyltransferase activity"/>
    <property type="evidence" value="ECO:0007669"/>
    <property type="project" value="InterPro"/>
</dbReference>
<gene>
    <name evidence="2" type="ORF">RDB_LOCUS113106</name>
</gene>
<name>A0A8H3C5D8_9AGAM</name>
<evidence type="ECO:0000259" key="1">
    <source>
        <dbReference type="Pfam" id="PF01728"/>
    </source>
</evidence>
<organism evidence="2 3">
    <name type="scientific">Rhizoctonia solani</name>
    <dbReference type="NCBI Taxonomy" id="456999"/>
    <lineage>
        <taxon>Eukaryota</taxon>
        <taxon>Fungi</taxon>
        <taxon>Dikarya</taxon>
        <taxon>Basidiomycota</taxon>
        <taxon>Agaricomycotina</taxon>
        <taxon>Agaricomycetes</taxon>
        <taxon>Cantharellales</taxon>
        <taxon>Ceratobasidiaceae</taxon>
        <taxon>Rhizoctonia</taxon>
    </lineage>
</organism>
<comment type="caution">
    <text evidence="2">The sequence shown here is derived from an EMBL/GenBank/DDBJ whole genome shotgun (WGS) entry which is preliminary data.</text>
</comment>
<accession>A0A8H3C5D8</accession>
<evidence type="ECO:0000313" key="2">
    <source>
        <dbReference type="EMBL" id="CAE6474285.1"/>
    </source>
</evidence>
<dbReference type="AlphaFoldDB" id="A0A8H3C5D8"/>